<comment type="similarity">
    <text evidence="2">Belongs to the acetate uptake transporter (AceTr) (TC 2.A.96) family.</text>
</comment>
<evidence type="ECO:0000256" key="3">
    <source>
        <dbReference type="ARBA" id="ARBA00022692"/>
    </source>
</evidence>
<accession>A0A139GZG1</accession>
<proteinExistence type="inferred from homology"/>
<dbReference type="EMBL" id="LFZN01000208">
    <property type="protein sequence ID" value="KXS95596.1"/>
    <property type="molecule type" value="Genomic_DNA"/>
</dbReference>
<reference evidence="7 8" key="1">
    <citation type="submission" date="2015-07" db="EMBL/GenBank/DDBJ databases">
        <title>Comparative genomics of the Sigatoka disease complex on banana suggests a link between parallel evolutionary changes in Pseudocercospora fijiensis and Pseudocercospora eumusae and increased virulence on the banana host.</title>
        <authorList>
            <person name="Chang T.-C."/>
            <person name="Salvucci A."/>
            <person name="Crous P.W."/>
            <person name="Stergiopoulos I."/>
        </authorList>
    </citation>
    <scope>NUCLEOTIDE SEQUENCE [LARGE SCALE GENOMIC DNA]</scope>
    <source>
        <strain evidence="7 8">CBS 114824</strain>
    </source>
</reference>
<keyword evidence="8" id="KW-1185">Reference proteome</keyword>
<dbReference type="InterPro" id="IPR051633">
    <property type="entry name" value="AceTr"/>
</dbReference>
<evidence type="ECO:0000256" key="6">
    <source>
        <dbReference type="SAM" id="Phobius"/>
    </source>
</evidence>
<feature type="transmembrane region" description="Helical" evidence="6">
    <location>
        <begin position="193"/>
        <end position="212"/>
    </location>
</feature>
<keyword evidence="4 6" id="KW-1133">Transmembrane helix</keyword>
<evidence type="ECO:0000313" key="7">
    <source>
        <dbReference type="EMBL" id="KXS95596.1"/>
    </source>
</evidence>
<keyword evidence="5 6" id="KW-0472">Membrane</keyword>
<organism evidence="7 8">
    <name type="scientific">Pseudocercospora eumusae</name>
    <dbReference type="NCBI Taxonomy" id="321146"/>
    <lineage>
        <taxon>Eukaryota</taxon>
        <taxon>Fungi</taxon>
        <taxon>Dikarya</taxon>
        <taxon>Ascomycota</taxon>
        <taxon>Pezizomycotina</taxon>
        <taxon>Dothideomycetes</taxon>
        <taxon>Dothideomycetidae</taxon>
        <taxon>Mycosphaerellales</taxon>
        <taxon>Mycosphaerellaceae</taxon>
        <taxon>Pseudocercospora</taxon>
    </lineage>
</organism>
<sequence length="667" mass="75033">MSVSKEKSEDIDYTANGHDHTANMMPTLEQVQTQGSITITPEMFERMYLAPQNKVSGGLGRTLGNPTPIGLGGFLIAYCPIIFSLLGWRGYTGNGAATVGTYYFSGGLLAIIAMILEFILGNTFPAVFFGVYGGYFLSYGATITPSFAAYLAYAPDPSDPSGGLEAPAFLSGLAFWNLMMGIFTIYCTICRRFLNGFVVMIIGWYLLLALMLTTVDFPLNLPEFDLSHVVPSNTELMKKRKNKKDLYIYVREALRIFPSRKTLSDGLELSHCSPLPFPPLTVLILHLLCAPMLARTSLRCFRSLARYQSGYRHVLSAHPRFIGEPREALDTHQAPSQRLLINSNQTGNTLTPPITLTEFETLAKHGAATIDQARTCLEHLKAQLMPLPMGVRREAAAKTDAGRKILLWLWTEYGSDPGAFLHTGQARIGPDLCWFLLAQGLEEYLWEWIKGEIPAAADLTSVSDFDSEYQRLCWVSPLLACLVEAHYDWAEDASLDAAMKAFGRARELFKIYGERGNEFVKIPSWILFRLVRADITCDASLYDNLIDYHHQMKKSDSRPFLWKFQLGMLALYHPSNPDPRPFLTWSRGCRVSNMRTKAGASIASYMLMAAYVLRHQSRADEASKLESFVEKYSPVVWQKRRTILTILDARESFREIRRDDVTIPWCD</sequence>
<dbReference type="GO" id="GO:0005886">
    <property type="term" value="C:plasma membrane"/>
    <property type="evidence" value="ECO:0007669"/>
    <property type="project" value="TreeGrafter"/>
</dbReference>
<dbReference type="AlphaFoldDB" id="A0A139GZG1"/>
<dbReference type="GO" id="GO:0015123">
    <property type="term" value="F:acetate transmembrane transporter activity"/>
    <property type="evidence" value="ECO:0007669"/>
    <property type="project" value="TreeGrafter"/>
</dbReference>
<evidence type="ECO:0000313" key="8">
    <source>
        <dbReference type="Proteomes" id="UP000070133"/>
    </source>
</evidence>
<dbReference type="Pfam" id="PF01184">
    <property type="entry name" value="Gpr1_Fun34_YaaH"/>
    <property type="match status" value="1"/>
</dbReference>
<gene>
    <name evidence="7" type="ORF">AC578_10108</name>
</gene>
<dbReference type="OrthoDB" id="3648309at2759"/>
<dbReference type="InterPro" id="IPR000791">
    <property type="entry name" value="Gpr1/Fun34/SatP-like"/>
</dbReference>
<comment type="subcellular location">
    <subcellularLocation>
        <location evidence="1">Membrane</location>
        <topology evidence="1">Multi-pass membrane protein</topology>
    </subcellularLocation>
</comment>
<feature type="transmembrane region" description="Helical" evidence="6">
    <location>
        <begin position="166"/>
        <end position="186"/>
    </location>
</feature>
<evidence type="ECO:0000256" key="5">
    <source>
        <dbReference type="ARBA" id="ARBA00023136"/>
    </source>
</evidence>
<feature type="transmembrane region" description="Helical" evidence="6">
    <location>
        <begin position="69"/>
        <end position="88"/>
    </location>
</feature>
<evidence type="ECO:0000256" key="2">
    <source>
        <dbReference type="ARBA" id="ARBA00005587"/>
    </source>
</evidence>
<evidence type="ECO:0000256" key="1">
    <source>
        <dbReference type="ARBA" id="ARBA00004141"/>
    </source>
</evidence>
<feature type="transmembrane region" description="Helical" evidence="6">
    <location>
        <begin position="132"/>
        <end position="154"/>
    </location>
</feature>
<comment type="caution">
    <text evidence="7">The sequence shown here is derived from an EMBL/GenBank/DDBJ whole genome shotgun (WGS) entry which is preliminary data.</text>
</comment>
<dbReference type="STRING" id="321146.A0A139GZG1"/>
<evidence type="ECO:0000256" key="4">
    <source>
        <dbReference type="ARBA" id="ARBA00022989"/>
    </source>
</evidence>
<keyword evidence="3 6" id="KW-0812">Transmembrane</keyword>
<dbReference type="PANTHER" id="PTHR31123">
    <property type="entry name" value="ACCUMULATION OF DYADS PROTEIN 2-RELATED"/>
    <property type="match status" value="1"/>
</dbReference>
<dbReference type="PANTHER" id="PTHR31123:SF4">
    <property type="entry name" value="PROTEIN ALCS"/>
    <property type="match status" value="1"/>
</dbReference>
<feature type="transmembrane region" description="Helical" evidence="6">
    <location>
        <begin position="100"/>
        <end position="120"/>
    </location>
</feature>
<dbReference type="Proteomes" id="UP000070133">
    <property type="component" value="Unassembled WGS sequence"/>
</dbReference>
<protein>
    <submittedName>
        <fullName evidence="7">Uncharacterized protein</fullName>
    </submittedName>
</protein>
<name>A0A139GZG1_9PEZI</name>